<dbReference type="InterPro" id="IPR000073">
    <property type="entry name" value="AB_hydrolase_1"/>
</dbReference>
<name>A0ABR9EC12_9GAMM</name>
<dbReference type="Pfam" id="PF00561">
    <property type="entry name" value="Abhydrolase_1"/>
    <property type="match status" value="1"/>
</dbReference>
<comment type="caution">
    <text evidence="2">The sequence shown here is derived from an EMBL/GenBank/DDBJ whole genome shotgun (WGS) entry which is preliminary data.</text>
</comment>
<reference evidence="2 3" key="1">
    <citation type="submission" date="2015-03" db="EMBL/GenBank/DDBJ databases">
        <title>Genome sequence of Pseudoalteromonas aurantia.</title>
        <authorList>
            <person name="Xie B.-B."/>
            <person name="Rong J.-C."/>
            <person name="Qin Q.-L."/>
            <person name="Zhang Y.-Z."/>
        </authorList>
    </citation>
    <scope>NUCLEOTIDE SEQUENCE [LARGE SCALE GENOMIC DNA]</scope>
    <source>
        <strain evidence="2 3">208</strain>
    </source>
</reference>
<dbReference type="PANTHER" id="PTHR43798">
    <property type="entry name" value="MONOACYLGLYCEROL LIPASE"/>
    <property type="match status" value="1"/>
</dbReference>
<feature type="domain" description="AB hydrolase-1" evidence="1">
    <location>
        <begin position="47"/>
        <end position="170"/>
    </location>
</feature>
<dbReference type="Proteomes" id="UP000615755">
    <property type="component" value="Unassembled WGS sequence"/>
</dbReference>
<keyword evidence="3" id="KW-1185">Reference proteome</keyword>
<accession>A0ABR9EC12</accession>
<evidence type="ECO:0000313" key="2">
    <source>
        <dbReference type="EMBL" id="MBE0368499.1"/>
    </source>
</evidence>
<dbReference type="EMBL" id="AQGV01000012">
    <property type="protein sequence ID" value="MBE0368499.1"/>
    <property type="molecule type" value="Genomic_DNA"/>
</dbReference>
<dbReference type="Gene3D" id="3.40.50.1820">
    <property type="entry name" value="alpha/beta hydrolase"/>
    <property type="match status" value="1"/>
</dbReference>
<dbReference type="RefSeq" id="WP_192507773.1">
    <property type="nucleotide sequence ID" value="NZ_AQGV01000012.1"/>
</dbReference>
<dbReference type="InterPro" id="IPR050266">
    <property type="entry name" value="AB_hydrolase_sf"/>
</dbReference>
<evidence type="ECO:0000259" key="1">
    <source>
        <dbReference type="Pfam" id="PF00561"/>
    </source>
</evidence>
<dbReference type="SUPFAM" id="SSF53474">
    <property type="entry name" value="alpha/beta-Hydrolases"/>
    <property type="match status" value="1"/>
</dbReference>
<evidence type="ECO:0000313" key="3">
    <source>
        <dbReference type="Proteomes" id="UP000615755"/>
    </source>
</evidence>
<protein>
    <recommendedName>
        <fullName evidence="1">AB hydrolase-1 domain-containing protein</fullName>
    </recommendedName>
</protein>
<sequence length="279" mass="31140">MKIIVLLNVFCLLLASFYSLGKVELNIAQNKYMDLEYIDVGTGEFNIVIESGIGMGVSYWQPVLSELRKLPHRIIIYSRAGIGRSTDSTDVSITRSNQRLHELLTSLKIKNNIVLVGHSYGGLHVREYAVAFSEHITGIVLLDPSHELFSDQLSKLDRAWFERDDIKLNAMMTGSREWAMLQNIYKQGSLSDKGAITTIPTAIVTSSKLGESDWWIGHSAKGKEIWRNLHASLIRKNSNAIHIVSDAVGHNIPVEQPSLVVATISQLIMFVKDGDLLPK</sequence>
<dbReference type="InterPro" id="IPR029058">
    <property type="entry name" value="AB_hydrolase_fold"/>
</dbReference>
<gene>
    <name evidence="2" type="ORF">PAUR_a2114</name>
</gene>
<proteinExistence type="predicted"/>
<organism evidence="2 3">
    <name type="scientific">Pseudoalteromonas aurantia 208</name>
    <dbReference type="NCBI Taxonomy" id="1314867"/>
    <lineage>
        <taxon>Bacteria</taxon>
        <taxon>Pseudomonadati</taxon>
        <taxon>Pseudomonadota</taxon>
        <taxon>Gammaproteobacteria</taxon>
        <taxon>Alteromonadales</taxon>
        <taxon>Pseudoalteromonadaceae</taxon>
        <taxon>Pseudoalteromonas</taxon>
    </lineage>
</organism>